<dbReference type="GO" id="GO:0003676">
    <property type="term" value="F:nucleic acid binding"/>
    <property type="evidence" value="ECO:0007669"/>
    <property type="project" value="InterPro"/>
</dbReference>
<organism evidence="2 3">
    <name type="scientific">Heracleum sosnowskyi</name>
    <dbReference type="NCBI Taxonomy" id="360622"/>
    <lineage>
        <taxon>Eukaryota</taxon>
        <taxon>Viridiplantae</taxon>
        <taxon>Streptophyta</taxon>
        <taxon>Embryophyta</taxon>
        <taxon>Tracheophyta</taxon>
        <taxon>Spermatophyta</taxon>
        <taxon>Magnoliopsida</taxon>
        <taxon>eudicotyledons</taxon>
        <taxon>Gunneridae</taxon>
        <taxon>Pentapetalae</taxon>
        <taxon>asterids</taxon>
        <taxon>campanulids</taxon>
        <taxon>Apiales</taxon>
        <taxon>Apiaceae</taxon>
        <taxon>Apioideae</taxon>
        <taxon>apioid superclade</taxon>
        <taxon>Tordylieae</taxon>
        <taxon>Tordyliinae</taxon>
        <taxon>Heracleum</taxon>
    </lineage>
</organism>
<dbReference type="SUPFAM" id="SSF53098">
    <property type="entry name" value="Ribonuclease H-like"/>
    <property type="match status" value="1"/>
</dbReference>
<reference evidence="2" key="2">
    <citation type="submission" date="2023-05" db="EMBL/GenBank/DDBJ databases">
        <authorList>
            <person name="Schelkunov M.I."/>
        </authorList>
    </citation>
    <scope>NUCLEOTIDE SEQUENCE</scope>
    <source>
        <strain evidence="2">Hsosn_3</strain>
        <tissue evidence="2">Leaf</tissue>
    </source>
</reference>
<dbReference type="PANTHER" id="PTHR23044:SF61">
    <property type="entry name" value="3'-5' EXORIBONUCLEASE 1-RELATED"/>
    <property type="match status" value="1"/>
</dbReference>
<keyword evidence="3" id="KW-1185">Reference proteome</keyword>
<feature type="domain" description="Exonuclease" evidence="1">
    <location>
        <begin position="86"/>
        <end position="156"/>
    </location>
</feature>
<dbReference type="Gene3D" id="3.30.420.10">
    <property type="entry name" value="Ribonuclease H-like superfamily/Ribonuclease H"/>
    <property type="match status" value="1"/>
</dbReference>
<dbReference type="InterPro" id="IPR012337">
    <property type="entry name" value="RNaseH-like_sf"/>
</dbReference>
<dbReference type="Proteomes" id="UP001237642">
    <property type="component" value="Unassembled WGS sequence"/>
</dbReference>
<gene>
    <name evidence="2" type="ORF">POM88_052862</name>
</gene>
<dbReference type="InterPro" id="IPR036397">
    <property type="entry name" value="RNaseH_sf"/>
</dbReference>
<accession>A0AAD8GRS9</accession>
<dbReference type="AlphaFoldDB" id="A0AAD8GRS9"/>
<comment type="caution">
    <text evidence="2">The sequence shown here is derived from an EMBL/GenBank/DDBJ whole genome shotgun (WGS) entry which is preliminary data.</text>
</comment>
<name>A0AAD8GRS9_9APIA</name>
<dbReference type="PANTHER" id="PTHR23044">
    <property type="entry name" value="3'-5' EXONUCLEASE ERI1-RELATED"/>
    <property type="match status" value="1"/>
</dbReference>
<evidence type="ECO:0000313" key="3">
    <source>
        <dbReference type="Proteomes" id="UP001237642"/>
    </source>
</evidence>
<dbReference type="EMBL" id="JAUIZM010000014">
    <property type="protein sequence ID" value="KAK1353024.1"/>
    <property type="molecule type" value="Genomic_DNA"/>
</dbReference>
<dbReference type="Pfam" id="PF00929">
    <property type="entry name" value="RNase_T"/>
    <property type="match status" value="1"/>
</dbReference>
<reference evidence="2" key="1">
    <citation type="submission" date="2023-02" db="EMBL/GenBank/DDBJ databases">
        <title>Genome of toxic invasive species Heracleum sosnowskyi carries increased number of genes despite the absence of recent whole-genome duplications.</title>
        <authorList>
            <person name="Schelkunov M."/>
            <person name="Shtratnikova V."/>
            <person name="Makarenko M."/>
            <person name="Klepikova A."/>
            <person name="Omelchenko D."/>
            <person name="Novikova G."/>
            <person name="Obukhova E."/>
            <person name="Bogdanov V."/>
            <person name="Penin A."/>
            <person name="Logacheva M."/>
        </authorList>
    </citation>
    <scope>NUCLEOTIDE SEQUENCE</scope>
    <source>
        <strain evidence="2">Hsosn_3</strain>
        <tissue evidence="2">Leaf</tissue>
    </source>
</reference>
<sequence>MRRVMGKLFTTFLARSGCLTAKSKYMYVHAYRGGGKQSIGERRAFSFSAFFLAASSLSLAASERCGSQPNCNKTIVHQNYCITYSEATCDKAKNPHPQEIIEFPSVIVSSLTGQLEACFQTYVRPTCNQMLSEFCKDLTGIQQIQVDRGVTLSEALLCHDYLELSYMISLVSVHPKSSFQEPKFSIYRDKL</sequence>
<evidence type="ECO:0000313" key="2">
    <source>
        <dbReference type="EMBL" id="KAK1353024.1"/>
    </source>
</evidence>
<proteinExistence type="predicted"/>
<dbReference type="InterPro" id="IPR013520">
    <property type="entry name" value="Ribonucl_H"/>
</dbReference>
<protein>
    <recommendedName>
        <fullName evidence="1">Exonuclease domain-containing protein</fullName>
    </recommendedName>
</protein>
<evidence type="ECO:0000259" key="1">
    <source>
        <dbReference type="Pfam" id="PF00929"/>
    </source>
</evidence>
<dbReference type="InterPro" id="IPR051274">
    <property type="entry name" value="3-5_Exoribonuclease"/>
</dbReference>